<dbReference type="RefSeq" id="WP_425307643.1">
    <property type="nucleotide sequence ID" value="NZ_CP154795.1"/>
</dbReference>
<gene>
    <name evidence="5" type="ORF">AADG42_02435</name>
</gene>
<organism evidence="5 6">
    <name type="scientific">Ammonicoccus fulvus</name>
    <dbReference type="NCBI Taxonomy" id="3138240"/>
    <lineage>
        <taxon>Bacteria</taxon>
        <taxon>Bacillati</taxon>
        <taxon>Actinomycetota</taxon>
        <taxon>Actinomycetes</taxon>
        <taxon>Propionibacteriales</taxon>
        <taxon>Propionibacteriaceae</taxon>
        <taxon>Ammonicoccus</taxon>
    </lineage>
</organism>
<keyword evidence="2" id="KW-0349">Heme</keyword>
<accession>A0ABZ3FJL2</accession>
<evidence type="ECO:0000256" key="2">
    <source>
        <dbReference type="ARBA" id="ARBA00022617"/>
    </source>
</evidence>
<dbReference type="InterPro" id="IPR001486">
    <property type="entry name" value="Hemoglobin_trunc"/>
</dbReference>
<reference evidence="5 6" key="1">
    <citation type="submission" date="2024-04" db="EMBL/GenBank/DDBJ databases">
        <title>Isolation of an actinomycete strain from pig manure.</title>
        <authorList>
            <person name="Gong T."/>
            <person name="Yu Z."/>
            <person name="An M."/>
            <person name="Wei C."/>
            <person name="Yang W."/>
            <person name="Liu L."/>
        </authorList>
    </citation>
    <scope>NUCLEOTIDE SEQUENCE [LARGE SCALE GENOMIC DNA]</scope>
    <source>
        <strain evidence="5 6">ZF39</strain>
    </source>
</reference>
<protein>
    <submittedName>
        <fullName evidence="5">Oxidoreductase</fullName>
    </submittedName>
</protein>
<keyword evidence="4" id="KW-0408">Iron</keyword>
<keyword evidence="3" id="KW-0479">Metal-binding</keyword>
<evidence type="ECO:0000256" key="3">
    <source>
        <dbReference type="ARBA" id="ARBA00022723"/>
    </source>
</evidence>
<dbReference type="InterPro" id="IPR009050">
    <property type="entry name" value="Globin-like_sf"/>
</dbReference>
<dbReference type="Gene3D" id="1.10.490.10">
    <property type="entry name" value="Globins"/>
    <property type="match status" value="1"/>
</dbReference>
<evidence type="ECO:0000256" key="4">
    <source>
        <dbReference type="ARBA" id="ARBA00023004"/>
    </source>
</evidence>
<sequence length="142" mass="15559">MTTLFDDLGGEPGILRLAEAWHVRCLAHPIVSHAFSHGYHPQHTERVTAYWGEVLGGPARYSQELGTETEVVRMHSGNGPAEEMFAAGAECFAGALTDVGLAEGPTRERLLAWWAESTERMDGYPDDAADVPEGLRVPRWEG</sequence>
<proteinExistence type="predicted"/>
<evidence type="ECO:0000256" key="1">
    <source>
        <dbReference type="ARBA" id="ARBA00022448"/>
    </source>
</evidence>
<name>A0ABZ3FJL2_9ACTN</name>
<keyword evidence="6" id="KW-1185">Reference proteome</keyword>
<dbReference type="Proteomes" id="UP001442841">
    <property type="component" value="Chromosome"/>
</dbReference>
<evidence type="ECO:0000313" key="6">
    <source>
        <dbReference type="Proteomes" id="UP001442841"/>
    </source>
</evidence>
<dbReference type="InterPro" id="IPR012292">
    <property type="entry name" value="Globin/Proto"/>
</dbReference>
<dbReference type="EMBL" id="CP154795">
    <property type="protein sequence ID" value="XAN06211.1"/>
    <property type="molecule type" value="Genomic_DNA"/>
</dbReference>
<keyword evidence="1" id="KW-0813">Transport</keyword>
<evidence type="ECO:0000313" key="5">
    <source>
        <dbReference type="EMBL" id="XAN06211.1"/>
    </source>
</evidence>
<dbReference type="Pfam" id="PF01152">
    <property type="entry name" value="Bac_globin"/>
    <property type="match status" value="1"/>
</dbReference>
<dbReference type="SUPFAM" id="SSF46458">
    <property type="entry name" value="Globin-like"/>
    <property type="match status" value="1"/>
</dbReference>